<dbReference type="AlphaFoldDB" id="A0AAN5CHL4"/>
<dbReference type="GO" id="GO:0008080">
    <property type="term" value="F:N-acetyltransferase activity"/>
    <property type="evidence" value="ECO:0007669"/>
    <property type="project" value="InterPro"/>
</dbReference>
<dbReference type="Proteomes" id="UP001328107">
    <property type="component" value="Unassembled WGS sequence"/>
</dbReference>
<keyword evidence="2" id="KW-0808">Transferase</keyword>
<dbReference type="SUPFAM" id="SSF55729">
    <property type="entry name" value="Acyl-CoA N-acyltransferases (Nat)"/>
    <property type="match status" value="1"/>
</dbReference>
<comment type="caution">
    <text evidence="5">The sequence shown here is derived from an EMBL/GenBank/DDBJ whole genome shotgun (WGS) entry which is preliminary data.</text>
</comment>
<keyword evidence="6" id="KW-1185">Reference proteome</keyword>
<keyword evidence="3" id="KW-0012">Acyltransferase</keyword>
<dbReference type="InterPro" id="IPR016181">
    <property type="entry name" value="Acyl_CoA_acyltransferase"/>
</dbReference>
<evidence type="ECO:0000313" key="5">
    <source>
        <dbReference type="EMBL" id="GMR44559.1"/>
    </source>
</evidence>
<feature type="domain" description="N-acetyltransferase" evidence="4">
    <location>
        <begin position="36"/>
        <end position="178"/>
    </location>
</feature>
<comment type="similarity">
    <text evidence="1">Belongs to the acetyltransferase family. GNAT subfamily.</text>
</comment>
<evidence type="ECO:0000256" key="1">
    <source>
        <dbReference type="ARBA" id="ARBA00009342"/>
    </source>
</evidence>
<evidence type="ECO:0000313" key="6">
    <source>
        <dbReference type="Proteomes" id="UP001328107"/>
    </source>
</evidence>
<dbReference type="InterPro" id="IPR000182">
    <property type="entry name" value="GNAT_dom"/>
</dbReference>
<dbReference type="PANTHER" id="PTHR13256:SF16">
    <property type="entry name" value="ALPHA_BETA-TUBULIN-N-ACETYLTRANSFERASE 9"/>
    <property type="match status" value="1"/>
</dbReference>
<organism evidence="5 6">
    <name type="scientific">Pristionchus mayeri</name>
    <dbReference type="NCBI Taxonomy" id="1317129"/>
    <lineage>
        <taxon>Eukaryota</taxon>
        <taxon>Metazoa</taxon>
        <taxon>Ecdysozoa</taxon>
        <taxon>Nematoda</taxon>
        <taxon>Chromadorea</taxon>
        <taxon>Rhabditida</taxon>
        <taxon>Rhabditina</taxon>
        <taxon>Diplogasteromorpha</taxon>
        <taxon>Diplogasteroidea</taxon>
        <taxon>Neodiplogasteridae</taxon>
        <taxon>Pristionchus</taxon>
    </lineage>
</organism>
<name>A0AAN5CHL4_9BILA</name>
<proteinExistence type="inferred from homology"/>
<dbReference type="Gene3D" id="3.40.630.30">
    <property type="match status" value="1"/>
</dbReference>
<gene>
    <name evidence="5" type="ORF">PMAYCL1PPCAC_14754</name>
</gene>
<feature type="non-terminal residue" evidence="5">
    <location>
        <position position="1"/>
    </location>
</feature>
<dbReference type="PROSITE" id="PS51186">
    <property type="entry name" value="GNAT"/>
    <property type="match status" value="1"/>
</dbReference>
<evidence type="ECO:0000259" key="4">
    <source>
        <dbReference type="PROSITE" id="PS51186"/>
    </source>
</evidence>
<evidence type="ECO:0000256" key="2">
    <source>
        <dbReference type="ARBA" id="ARBA00022679"/>
    </source>
</evidence>
<dbReference type="InterPro" id="IPR039135">
    <property type="entry name" value="NAT9-like"/>
</dbReference>
<dbReference type="PANTHER" id="PTHR13256">
    <property type="entry name" value="N-ACETYLTRANSFERASE 9"/>
    <property type="match status" value="1"/>
</dbReference>
<sequence>SSMRLNQFTRLVGDRIVLVPYEKHHVPKYHQWMSDPQLLEATASEPLSLEEEYAMQESWRKDDDKLTFIILDKQKYEHSEKDEVSSMVGDVNLFIAEGQAEVEIMIADKEQRKRGFGTEAVQMMLGYALEEYDAEIEFTAKIGQDNESSIKLFTDNFGFAVESVSEVFREISYKLPREKHQRFRDFFREKVRKEKIEEEGGHPSA</sequence>
<reference evidence="6" key="1">
    <citation type="submission" date="2022-10" db="EMBL/GenBank/DDBJ databases">
        <title>Genome assembly of Pristionchus species.</title>
        <authorList>
            <person name="Yoshida K."/>
            <person name="Sommer R.J."/>
        </authorList>
    </citation>
    <scope>NUCLEOTIDE SEQUENCE [LARGE SCALE GENOMIC DNA]</scope>
    <source>
        <strain evidence="6">RS5460</strain>
    </source>
</reference>
<protein>
    <recommendedName>
        <fullName evidence="4">N-acetyltransferase domain-containing protein</fullName>
    </recommendedName>
</protein>
<dbReference type="EMBL" id="BTRK01000003">
    <property type="protein sequence ID" value="GMR44559.1"/>
    <property type="molecule type" value="Genomic_DNA"/>
</dbReference>
<evidence type="ECO:0000256" key="3">
    <source>
        <dbReference type="ARBA" id="ARBA00023315"/>
    </source>
</evidence>
<dbReference type="Pfam" id="PF13302">
    <property type="entry name" value="Acetyltransf_3"/>
    <property type="match status" value="1"/>
</dbReference>
<accession>A0AAN5CHL4</accession>